<feature type="region of interest" description="Disordered" evidence="1">
    <location>
        <begin position="133"/>
        <end position="182"/>
    </location>
</feature>
<feature type="region of interest" description="Disordered" evidence="1">
    <location>
        <begin position="340"/>
        <end position="359"/>
    </location>
</feature>
<keyword evidence="3" id="KW-1185">Reference proteome</keyword>
<reference evidence="3" key="2">
    <citation type="submission" date="2015-01" db="EMBL/GenBank/DDBJ databases">
        <title>Evolutionary Origins and Diversification of the Mycorrhizal Mutualists.</title>
        <authorList>
            <consortium name="DOE Joint Genome Institute"/>
            <consortium name="Mycorrhizal Genomics Consortium"/>
            <person name="Kohler A."/>
            <person name="Kuo A."/>
            <person name="Nagy L.G."/>
            <person name="Floudas D."/>
            <person name="Copeland A."/>
            <person name="Barry K.W."/>
            <person name="Cichocki N."/>
            <person name="Veneault-Fourrey C."/>
            <person name="LaButti K."/>
            <person name="Lindquist E.A."/>
            <person name="Lipzen A."/>
            <person name="Lundell T."/>
            <person name="Morin E."/>
            <person name="Murat C."/>
            <person name="Riley R."/>
            <person name="Ohm R."/>
            <person name="Sun H."/>
            <person name="Tunlid A."/>
            <person name="Henrissat B."/>
            <person name="Grigoriev I.V."/>
            <person name="Hibbett D.S."/>
            <person name="Martin F."/>
        </authorList>
    </citation>
    <scope>NUCLEOTIDE SEQUENCE [LARGE SCALE GENOMIC DNA]</scope>
    <source>
        <strain evidence="3">F 1598</strain>
    </source>
</reference>
<dbReference type="HOGENOM" id="CLU_771863_0_0_1"/>
<gene>
    <name evidence="2" type="ORF">PILCRDRAFT_678681</name>
</gene>
<reference evidence="2 3" key="1">
    <citation type="submission" date="2014-04" db="EMBL/GenBank/DDBJ databases">
        <authorList>
            <consortium name="DOE Joint Genome Institute"/>
            <person name="Kuo A."/>
            <person name="Tarkka M."/>
            <person name="Buscot F."/>
            <person name="Kohler A."/>
            <person name="Nagy L.G."/>
            <person name="Floudas D."/>
            <person name="Copeland A."/>
            <person name="Barry K.W."/>
            <person name="Cichocki N."/>
            <person name="Veneault-Fourrey C."/>
            <person name="LaButti K."/>
            <person name="Lindquist E.A."/>
            <person name="Lipzen A."/>
            <person name="Lundell T."/>
            <person name="Morin E."/>
            <person name="Murat C."/>
            <person name="Sun H."/>
            <person name="Tunlid A."/>
            <person name="Henrissat B."/>
            <person name="Grigoriev I.V."/>
            <person name="Hibbett D.S."/>
            <person name="Martin F."/>
            <person name="Nordberg H.P."/>
            <person name="Cantor M.N."/>
            <person name="Hua S.X."/>
        </authorList>
    </citation>
    <scope>NUCLEOTIDE SEQUENCE [LARGE SCALE GENOMIC DNA]</scope>
    <source>
        <strain evidence="2 3">F 1598</strain>
    </source>
</reference>
<organism evidence="2 3">
    <name type="scientific">Piloderma croceum (strain F 1598)</name>
    <dbReference type="NCBI Taxonomy" id="765440"/>
    <lineage>
        <taxon>Eukaryota</taxon>
        <taxon>Fungi</taxon>
        <taxon>Dikarya</taxon>
        <taxon>Basidiomycota</taxon>
        <taxon>Agaricomycotina</taxon>
        <taxon>Agaricomycetes</taxon>
        <taxon>Agaricomycetidae</taxon>
        <taxon>Atheliales</taxon>
        <taxon>Atheliaceae</taxon>
        <taxon>Piloderma</taxon>
    </lineage>
</organism>
<dbReference type="EMBL" id="KN833047">
    <property type="protein sequence ID" value="KIM75416.1"/>
    <property type="molecule type" value="Genomic_DNA"/>
</dbReference>
<proteinExistence type="predicted"/>
<dbReference type="InParanoid" id="A0A0C3F665"/>
<feature type="region of interest" description="Disordered" evidence="1">
    <location>
        <begin position="74"/>
        <end position="111"/>
    </location>
</feature>
<evidence type="ECO:0000313" key="3">
    <source>
        <dbReference type="Proteomes" id="UP000054166"/>
    </source>
</evidence>
<name>A0A0C3F665_PILCF</name>
<protein>
    <submittedName>
        <fullName evidence="2">Uncharacterized protein</fullName>
    </submittedName>
</protein>
<feature type="compositionally biased region" description="Basic and acidic residues" evidence="1">
    <location>
        <begin position="96"/>
        <end position="111"/>
    </location>
</feature>
<sequence>MDIYLAGKKTRLGIQSEPSHSSLGSNTVQVVTRDEGTPSFSVSQVNEHCQVVVNNTDGKLPADYHTNREIFGSLKSPTETTNLGSEKQAAAASPMHDCHGRPPSGPKHDDFAVNLIADGAETNEWTDVDVQSNVASNGSAHPNGPASDRRSLLTPPSSLDASQLRHASSSVPSSAFKRPGTRKSRRILRALQQLHKTTDLEVLLTDTAGVVKISQVSEVDEGHVLSSPVASSFSGPGQSNTFGSASGVFSLQSLTWQLLSTHSLPKYSITEKLRTVSMKDLPTVKSRRLHRQRRKAGLRASRDTGLGTLGASTSCANDMLNVAMPMSILPHSGAKETALGASDNPIVVDGDDDVEMTHT</sequence>
<evidence type="ECO:0000313" key="2">
    <source>
        <dbReference type="EMBL" id="KIM75416.1"/>
    </source>
</evidence>
<accession>A0A0C3F665</accession>
<dbReference type="Proteomes" id="UP000054166">
    <property type="component" value="Unassembled WGS sequence"/>
</dbReference>
<feature type="compositionally biased region" description="Acidic residues" evidence="1">
    <location>
        <begin position="349"/>
        <end position="359"/>
    </location>
</feature>
<feature type="compositionally biased region" description="Polar residues" evidence="1">
    <location>
        <begin position="75"/>
        <end position="85"/>
    </location>
</feature>
<feature type="compositionally biased region" description="Polar residues" evidence="1">
    <location>
        <begin position="154"/>
        <end position="173"/>
    </location>
</feature>
<dbReference type="AlphaFoldDB" id="A0A0C3F665"/>
<evidence type="ECO:0000256" key="1">
    <source>
        <dbReference type="SAM" id="MobiDB-lite"/>
    </source>
</evidence>